<dbReference type="PANTHER" id="PTHR43065:SF10">
    <property type="entry name" value="PEROXIDE STRESS-ACTIVATED HISTIDINE KINASE MAK3"/>
    <property type="match status" value="1"/>
</dbReference>
<dbReference type="RefSeq" id="WP_305006166.1">
    <property type="nucleotide sequence ID" value="NZ_JAUQSY010000005.1"/>
</dbReference>
<feature type="transmembrane region" description="Helical" evidence="9">
    <location>
        <begin position="12"/>
        <end position="32"/>
    </location>
</feature>
<comment type="catalytic activity">
    <reaction evidence="1">
        <text>ATP + protein L-histidine = ADP + protein N-phospho-L-histidine.</text>
        <dbReference type="EC" id="2.7.13.3"/>
    </reaction>
</comment>
<dbReference type="Proteomes" id="UP001176429">
    <property type="component" value="Unassembled WGS sequence"/>
</dbReference>
<evidence type="ECO:0000256" key="2">
    <source>
        <dbReference type="ARBA" id="ARBA00012438"/>
    </source>
</evidence>
<dbReference type="InterPro" id="IPR036890">
    <property type="entry name" value="HATPase_C_sf"/>
</dbReference>
<dbReference type="GO" id="GO:0016301">
    <property type="term" value="F:kinase activity"/>
    <property type="evidence" value="ECO:0007669"/>
    <property type="project" value="UniProtKB-KW"/>
</dbReference>
<dbReference type="Gene3D" id="3.30.565.10">
    <property type="entry name" value="Histidine kinase-like ATPase, C-terminal domain"/>
    <property type="match status" value="1"/>
</dbReference>
<keyword evidence="9" id="KW-1133">Transmembrane helix</keyword>
<evidence type="ECO:0000256" key="1">
    <source>
        <dbReference type="ARBA" id="ARBA00000085"/>
    </source>
</evidence>
<evidence type="ECO:0000256" key="9">
    <source>
        <dbReference type="SAM" id="Phobius"/>
    </source>
</evidence>
<dbReference type="EC" id="2.7.13.3" evidence="2"/>
<name>A0ABT9B9C4_9BACT</name>
<proteinExistence type="predicted"/>
<dbReference type="SUPFAM" id="SSF55874">
    <property type="entry name" value="ATPase domain of HSP90 chaperone/DNA topoisomerase II/histidine kinase"/>
    <property type="match status" value="1"/>
</dbReference>
<dbReference type="SMART" id="SM00387">
    <property type="entry name" value="HATPase_c"/>
    <property type="match status" value="1"/>
</dbReference>
<feature type="domain" description="Histidine kinase" evidence="10">
    <location>
        <begin position="186"/>
        <end position="401"/>
    </location>
</feature>
<comment type="caution">
    <text evidence="11">The sequence shown here is derived from an EMBL/GenBank/DDBJ whole genome shotgun (WGS) entry which is preliminary data.</text>
</comment>
<evidence type="ECO:0000256" key="8">
    <source>
        <dbReference type="ARBA" id="ARBA00023012"/>
    </source>
</evidence>
<reference evidence="11" key="1">
    <citation type="submission" date="2023-07" db="EMBL/GenBank/DDBJ databases">
        <authorList>
            <person name="Kim M.K."/>
        </authorList>
    </citation>
    <scope>NUCLEOTIDE SEQUENCE</scope>
    <source>
        <strain evidence="11">ASUV-10-1</strain>
    </source>
</reference>
<keyword evidence="9" id="KW-0472">Membrane</keyword>
<dbReference type="Pfam" id="PF02518">
    <property type="entry name" value="HATPase_c"/>
    <property type="match status" value="1"/>
</dbReference>
<protein>
    <recommendedName>
        <fullName evidence="2">histidine kinase</fullName>
        <ecNumber evidence="2">2.7.13.3</ecNumber>
    </recommendedName>
</protein>
<feature type="transmembrane region" description="Helical" evidence="9">
    <location>
        <begin position="148"/>
        <end position="168"/>
    </location>
</feature>
<dbReference type="InterPro" id="IPR004358">
    <property type="entry name" value="Sig_transdc_His_kin-like_C"/>
</dbReference>
<keyword evidence="7" id="KW-0067">ATP-binding</keyword>
<evidence type="ECO:0000313" key="11">
    <source>
        <dbReference type="EMBL" id="MDO7874850.1"/>
    </source>
</evidence>
<dbReference type="InterPro" id="IPR005467">
    <property type="entry name" value="His_kinase_dom"/>
</dbReference>
<keyword evidence="6 11" id="KW-0418">Kinase</keyword>
<gene>
    <name evidence="11" type="ORF">Q5H93_08920</name>
</gene>
<evidence type="ECO:0000313" key="12">
    <source>
        <dbReference type="Proteomes" id="UP001176429"/>
    </source>
</evidence>
<dbReference type="EMBL" id="JAUQSY010000005">
    <property type="protein sequence ID" value="MDO7874850.1"/>
    <property type="molecule type" value="Genomic_DNA"/>
</dbReference>
<evidence type="ECO:0000256" key="6">
    <source>
        <dbReference type="ARBA" id="ARBA00022777"/>
    </source>
</evidence>
<evidence type="ECO:0000256" key="4">
    <source>
        <dbReference type="ARBA" id="ARBA00022679"/>
    </source>
</evidence>
<dbReference type="PANTHER" id="PTHR43065">
    <property type="entry name" value="SENSOR HISTIDINE KINASE"/>
    <property type="match status" value="1"/>
</dbReference>
<keyword evidence="3" id="KW-0597">Phosphoprotein</keyword>
<organism evidence="11 12">
    <name type="scientific">Hymenobacter aranciens</name>
    <dbReference type="NCBI Taxonomy" id="3063996"/>
    <lineage>
        <taxon>Bacteria</taxon>
        <taxon>Pseudomonadati</taxon>
        <taxon>Bacteroidota</taxon>
        <taxon>Cytophagia</taxon>
        <taxon>Cytophagales</taxon>
        <taxon>Hymenobacteraceae</taxon>
        <taxon>Hymenobacter</taxon>
    </lineage>
</organism>
<evidence type="ECO:0000256" key="3">
    <source>
        <dbReference type="ARBA" id="ARBA00022553"/>
    </source>
</evidence>
<dbReference type="PRINTS" id="PR00344">
    <property type="entry name" value="BCTRLSENSOR"/>
</dbReference>
<keyword evidence="12" id="KW-1185">Reference proteome</keyword>
<evidence type="ECO:0000256" key="7">
    <source>
        <dbReference type="ARBA" id="ARBA00022840"/>
    </source>
</evidence>
<dbReference type="PROSITE" id="PS50109">
    <property type="entry name" value="HIS_KIN"/>
    <property type="match status" value="1"/>
</dbReference>
<keyword evidence="8" id="KW-0902">Two-component regulatory system</keyword>
<keyword evidence="5" id="KW-0547">Nucleotide-binding</keyword>
<keyword evidence="4" id="KW-0808">Transferase</keyword>
<evidence type="ECO:0000256" key="5">
    <source>
        <dbReference type="ARBA" id="ARBA00022741"/>
    </source>
</evidence>
<accession>A0ABT9B9C4</accession>
<evidence type="ECO:0000259" key="10">
    <source>
        <dbReference type="PROSITE" id="PS50109"/>
    </source>
</evidence>
<keyword evidence="9" id="KW-0812">Transmembrane</keyword>
<dbReference type="InterPro" id="IPR003594">
    <property type="entry name" value="HATPase_dom"/>
</dbReference>
<sequence length="401" mass="45500">MLGIYDQKSRIKIIVAVLALIMGAATVVYTNLLVQRVSEREQEQIRLYAKAQEFIINSEVDSNTNFVFEEIINANTTIPIILTDGKNVAGIKNIDIPNGIAEADSVALMEQTLADMQRQHPPIIVELGAGYRNYIYYKDSQLLSQLRTYPLVGLGVIASLAVMAYFAFSYSRRSEQNRVWVGLAKETAHQLGTPLSSLVGWQEYLRHSERFKDEPIVEELGKDIRRLEIITERFSNIGSVPAMKDENLLQTTRNAIAYLESRVSKKVKFTIETDLPTDTPARINVPLFDWVIENICKNAVDAMEGKGSITLHLRRVRVRRTWYRRREPAQQVAIDITDTGKGIAKNRIDTVFQPGFTTKKRGWGLGLALAKRIIENYHEGKLFVKWSEIGRGTTFRVVLNQ</sequence>